<sequence>MGISDRGTKAKTITSCDNAFVTNIVLARDPGASSAFLAAHRTPLGKRPVGTEINPYVITIIQNEKTLDNVLNYEIIEVYFHLLKACKLYRRAACYE</sequence>
<name>A0A0K9FAX8_9BACI</name>
<dbReference type="PATRIC" id="fig|582475.4.peg.452"/>
<reference evidence="2" key="1">
    <citation type="submission" date="2015-07" db="EMBL/GenBank/DDBJ databases">
        <authorList>
            <consortium name="Consortium for Microbial Forensics and Genomics (microFORGE)"/>
            <person name="Knight B.M."/>
            <person name="Roberts D.P."/>
            <person name="Lin D."/>
            <person name="Hari K."/>
            <person name="Fletcher J."/>
            <person name="Melcher U."/>
            <person name="Blagden T."/>
            <person name="Winegar R.A."/>
        </authorList>
    </citation>
    <scope>NUCLEOTIDE SEQUENCE [LARGE SCALE GENOMIC DNA]</scope>
    <source>
        <strain evidence="2">DSM 23493</strain>
    </source>
</reference>
<organism evidence="1 2">
    <name type="scientific">Lysinibacillus xylanilyticus</name>
    <dbReference type="NCBI Taxonomy" id="582475"/>
    <lineage>
        <taxon>Bacteria</taxon>
        <taxon>Bacillati</taxon>
        <taxon>Bacillota</taxon>
        <taxon>Bacilli</taxon>
        <taxon>Bacillales</taxon>
        <taxon>Bacillaceae</taxon>
        <taxon>Lysinibacillus</taxon>
    </lineage>
</organism>
<accession>A0A0K9FAX8</accession>
<dbReference type="EMBL" id="LFXJ01000005">
    <property type="protein sequence ID" value="KMY31600.1"/>
    <property type="molecule type" value="Genomic_DNA"/>
</dbReference>
<evidence type="ECO:0000313" key="2">
    <source>
        <dbReference type="Proteomes" id="UP000037326"/>
    </source>
</evidence>
<dbReference type="AlphaFoldDB" id="A0A0K9FAX8"/>
<protein>
    <submittedName>
        <fullName evidence="1">Uncharacterized protein</fullName>
    </submittedName>
</protein>
<comment type="caution">
    <text evidence="1">The sequence shown here is derived from an EMBL/GenBank/DDBJ whole genome shotgun (WGS) entry which is preliminary data.</text>
</comment>
<evidence type="ECO:0000313" key="1">
    <source>
        <dbReference type="EMBL" id="KMY31600.1"/>
    </source>
</evidence>
<gene>
    <name evidence="1" type="ORF">ACZ11_05095</name>
</gene>
<proteinExistence type="predicted"/>
<dbReference type="Proteomes" id="UP000037326">
    <property type="component" value="Unassembled WGS sequence"/>
</dbReference>